<evidence type="ECO:0000256" key="3">
    <source>
        <dbReference type="SAM" id="SignalP"/>
    </source>
</evidence>
<evidence type="ECO:0000313" key="5">
    <source>
        <dbReference type="Proteomes" id="UP001501598"/>
    </source>
</evidence>
<keyword evidence="5" id="KW-1185">Reference proteome</keyword>
<name>A0ABP8S0R8_9PSEU</name>
<dbReference type="PROSITE" id="PS51257">
    <property type="entry name" value="PROKAR_LIPOPROTEIN"/>
    <property type="match status" value="1"/>
</dbReference>
<gene>
    <name evidence="4" type="ORF">GCM10023175_59400</name>
</gene>
<protein>
    <submittedName>
        <fullName evidence="4">Uncharacterized protein</fullName>
    </submittedName>
</protein>
<feature type="chain" id="PRO_5046146302" evidence="3">
    <location>
        <begin position="24"/>
        <end position="612"/>
    </location>
</feature>
<reference evidence="5" key="1">
    <citation type="journal article" date="2019" name="Int. J. Syst. Evol. Microbiol.">
        <title>The Global Catalogue of Microorganisms (GCM) 10K type strain sequencing project: providing services to taxonomists for standard genome sequencing and annotation.</title>
        <authorList>
            <consortium name="The Broad Institute Genomics Platform"/>
            <consortium name="The Broad Institute Genome Sequencing Center for Infectious Disease"/>
            <person name="Wu L."/>
            <person name="Ma J."/>
        </authorList>
    </citation>
    <scope>NUCLEOTIDE SEQUENCE [LARGE SCALE GENOMIC DNA]</scope>
    <source>
        <strain evidence="5">JCM 17906</strain>
    </source>
</reference>
<sequence length="612" mass="65030">MQIRRSALALVAAAALGGLTACGSSVETAQCDLASTALNAGQLATAAELYARAQQSGEGTCADTGLDAVGNRYASAFRESARGTALEVVADDEGARAAYQSALALDQNNQPAMNGLTRLGTPQEQRVTSLALPAVAPYPQASWWTGWPIVLPTFLLAVAALVLGGLMWRRAPSPEGPWLTQRHAPQRGSSWRRGRRGGKAGPETDEDWLDEPREGRSTGRRRPGAAAAQPDDAEDRPRPAEPEARAEPRPRPTPPADALTRALRPIRDHEARTDPLTVVTPRPQGLDLGRKDDPPGERHPEPEDDPDRAAARRPAEDATHDQPASPAEPSGRSRPAPGPTEPGAHETAGSEPPPPGAAEPRSAEPQPAEPAPPERPAPSAPPPDPTLTGEIGQLQRLVDRSVRTDTRPVARRYFASGVDVPGPAVAVTLAICDVELTGSTPDAQRLLCVQRLVAAAIPGGDWTPETGVDWLGQVREDVAHREVGEIRDHDERLWATEPRPDDRALLRDLDLSRPAWVPLLTGGDPTPDVPLQRPSTARSSALQAAMLGRESLLSPEARPSRVRVIALVDALLVGSTVTNARVDVQRNEVVALAAAESVEYALARELVALDGQ</sequence>
<feature type="transmembrane region" description="Helical" evidence="2">
    <location>
        <begin position="143"/>
        <end position="168"/>
    </location>
</feature>
<feature type="signal peptide" evidence="3">
    <location>
        <begin position="1"/>
        <end position="23"/>
    </location>
</feature>
<feature type="compositionally biased region" description="Basic and acidic residues" evidence="1">
    <location>
        <begin position="235"/>
        <end position="250"/>
    </location>
</feature>
<keyword evidence="2" id="KW-1133">Transmembrane helix</keyword>
<dbReference type="Proteomes" id="UP001501598">
    <property type="component" value="Unassembled WGS sequence"/>
</dbReference>
<organism evidence="4 5">
    <name type="scientific">Pseudonocardia xishanensis</name>
    <dbReference type="NCBI Taxonomy" id="630995"/>
    <lineage>
        <taxon>Bacteria</taxon>
        <taxon>Bacillati</taxon>
        <taxon>Actinomycetota</taxon>
        <taxon>Actinomycetes</taxon>
        <taxon>Pseudonocardiales</taxon>
        <taxon>Pseudonocardiaceae</taxon>
        <taxon>Pseudonocardia</taxon>
    </lineage>
</organism>
<keyword evidence="3" id="KW-0732">Signal</keyword>
<keyword evidence="2" id="KW-0472">Membrane</keyword>
<proteinExistence type="predicted"/>
<dbReference type="RefSeq" id="WP_345425917.1">
    <property type="nucleotide sequence ID" value="NZ_BAABGT010000099.1"/>
</dbReference>
<keyword evidence="2" id="KW-0812">Transmembrane</keyword>
<feature type="region of interest" description="Disordered" evidence="1">
    <location>
        <begin position="173"/>
        <end position="389"/>
    </location>
</feature>
<feature type="compositionally biased region" description="Basic and acidic residues" evidence="1">
    <location>
        <begin position="288"/>
        <end position="320"/>
    </location>
</feature>
<evidence type="ECO:0000256" key="1">
    <source>
        <dbReference type="SAM" id="MobiDB-lite"/>
    </source>
</evidence>
<dbReference type="EMBL" id="BAABGT010000099">
    <property type="protein sequence ID" value="GAA4556684.1"/>
    <property type="molecule type" value="Genomic_DNA"/>
</dbReference>
<comment type="caution">
    <text evidence="4">The sequence shown here is derived from an EMBL/GenBank/DDBJ whole genome shotgun (WGS) entry which is preliminary data.</text>
</comment>
<evidence type="ECO:0000256" key="2">
    <source>
        <dbReference type="SAM" id="Phobius"/>
    </source>
</evidence>
<evidence type="ECO:0000313" key="4">
    <source>
        <dbReference type="EMBL" id="GAA4556684.1"/>
    </source>
</evidence>
<feature type="compositionally biased region" description="Pro residues" evidence="1">
    <location>
        <begin position="367"/>
        <end position="385"/>
    </location>
</feature>
<accession>A0ABP8S0R8</accession>